<reference evidence="2" key="2">
    <citation type="submission" date="2021-01" db="UniProtKB">
        <authorList>
            <consortium name="EnsemblPlants"/>
        </authorList>
    </citation>
    <scope>IDENTIFICATION</scope>
</reference>
<feature type="transmembrane region" description="Helical" evidence="1">
    <location>
        <begin position="117"/>
        <end position="137"/>
    </location>
</feature>
<sequence>MNLRNISEAFIHFTVTYLVPVLSLFDPRPRRPTPPSDEVVDLEAPAFARAHPDRVDGQALGEPALDPEAQAQPPVLVAEHRKKDWNNAMVAFCLASSMAIALQPVQDHSQLQSSLPLLALPLLLGFTSFFLSVFIDPKFVVTVRVLQKFGQLFTVTVFFMAVTFRFPFYFKCTSWALYFISFLAVFISSCF</sequence>
<keyword evidence="1" id="KW-1133">Transmembrane helix</keyword>
<accession>A0A7N2KZI0</accession>
<feature type="transmembrane region" description="Helical" evidence="1">
    <location>
        <begin position="174"/>
        <end position="190"/>
    </location>
</feature>
<dbReference type="EnsemblPlants" id="QL02p080510:mrna">
    <property type="protein sequence ID" value="QL02p080510:mrna:CDS:1"/>
    <property type="gene ID" value="QL02p080510"/>
</dbReference>
<proteinExistence type="predicted"/>
<gene>
    <name evidence="2" type="primary">LOC115971991</name>
</gene>
<reference evidence="3" key="1">
    <citation type="journal article" date="2016" name="G3 (Bethesda)">
        <title>First Draft Assembly and Annotation of the Genome of a California Endemic Oak Quercus lobata Nee (Fagaceae).</title>
        <authorList>
            <person name="Sork V.L."/>
            <person name="Fitz-Gibbon S.T."/>
            <person name="Puiu D."/>
            <person name="Crepeau M."/>
            <person name="Gugger P.F."/>
            <person name="Sherman R."/>
            <person name="Stevens K."/>
            <person name="Langley C.H."/>
            <person name="Pellegrini M."/>
            <person name="Salzberg S.L."/>
        </authorList>
    </citation>
    <scope>NUCLEOTIDE SEQUENCE [LARGE SCALE GENOMIC DNA]</scope>
    <source>
        <strain evidence="3">cv. SW786</strain>
    </source>
</reference>
<dbReference type="AlphaFoldDB" id="A0A7N2KZI0"/>
<dbReference type="Gramene" id="QL02p080510:mrna">
    <property type="protein sequence ID" value="QL02p080510:mrna:CDS:1"/>
    <property type="gene ID" value="QL02p080510"/>
</dbReference>
<organism evidence="2 3">
    <name type="scientific">Quercus lobata</name>
    <name type="common">Valley oak</name>
    <dbReference type="NCBI Taxonomy" id="97700"/>
    <lineage>
        <taxon>Eukaryota</taxon>
        <taxon>Viridiplantae</taxon>
        <taxon>Streptophyta</taxon>
        <taxon>Embryophyta</taxon>
        <taxon>Tracheophyta</taxon>
        <taxon>Spermatophyta</taxon>
        <taxon>Magnoliopsida</taxon>
        <taxon>eudicotyledons</taxon>
        <taxon>Gunneridae</taxon>
        <taxon>Pentapetalae</taxon>
        <taxon>rosids</taxon>
        <taxon>fabids</taxon>
        <taxon>Fagales</taxon>
        <taxon>Fagaceae</taxon>
        <taxon>Quercus</taxon>
    </lineage>
</organism>
<dbReference type="RefSeq" id="XP_030947985.1">
    <property type="nucleotide sequence ID" value="XM_031092125.1"/>
</dbReference>
<dbReference type="Proteomes" id="UP000594261">
    <property type="component" value="Chromosome 2"/>
</dbReference>
<feature type="transmembrane region" description="Helical" evidence="1">
    <location>
        <begin position="88"/>
        <end position="105"/>
    </location>
</feature>
<dbReference type="OrthoDB" id="1745749at2759"/>
<evidence type="ECO:0000256" key="1">
    <source>
        <dbReference type="SAM" id="Phobius"/>
    </source>
</evidence>
<keyword evidence="1" id="KW-0472">Membrane</keyword>
<evidence type="ECO:0000313" key="2">
    <source>
        <dbReference type="EnsemblPlants" id="QL02p080510:mrna:CDS:1"/>
    </source>
</evidence>
<dbReference type="KEGG" id="qlo:115971991"/>
<protein>
    <submittedName>
        <fullName evidence="2">Uncharacterized protein</fullName>
    </submittedName>
</protein>
<dbReference type="InParanoid" id="A0A7N2KZI0"/>
<evidence type="ECO:0000313" key="3">
    <source>
        <dbReference type="Proteomes" id="UP000594261"/>
    </source>
</evidence>
<name>A0A7N2KZI0_QUELO</name>
<keyword evidence="1" id="KW-0812">Transmembrane</keyword>
<dbReference type="PANTHER" id="PTHR34741">
    <property type="entry name" value="IMAP FAMILY MEMBER 1, PUTATIVE-RELATED"/>
    <property type="match status" value="1"/>
</dbReference>
<dbReference type="GeneID" id="115971991"/>
<feature type="transmembrane region" description="Helical" evidence="1">
    <location>
        <begin position="149"/>
        <end position="168"/>
    </location>
</feature>
<dbReference type="PANTHER" id="PTHR34741:SF2">
    <property type="entry name" value="VESICLE TRANSPORT PROTEIN"/>
    <property type="match status" value="1"/>
</dbReference>
<keyword evidence="3" id="KW-1185">Reference proteome</keyword>